<evidence type="ECO:0000313" key="2">
    <source>
        <dbReference type="EMBL" id="BAD68745.1"/>
    </source>
</evidence>
<feature type="compositionally biased region" description="Gly residues" evidence="1">
    <location>
        <begin position="63"/>
        <end position="73"/>
    </location>
</feature>
<evidence type="ECO:0000313" key="4">
    <source>
        <dbReference type="Proteomes" id="UP000000763"/>
    </source>
</evidence>
<protein>
    <submittedName>
        <fullName evidence="3">Uncharacterized protein</fullName>
    </submittedName>
</protein>
<feature type="region of interest" description="Disordered" evidence="1">
    <location>
        <begin position="63"/>
        <end position="92"/>
    </location>
</feature>
<dbReference type="AlphaFoldDB" id="Q5VNW3"/>
<organism evidence="3">
    <name type="scientific">Oryza sativa subsp. japonica</name>
    <name type="common">Rice</name>
    <dbReference type="NCBI Taxonomy" id="39947"/>
    <lineage>
        <taxon>Eukaryota</taxon>
        <taxon>Viridiplantae</taxon>
        <taxon>Streptophyta</taxon>
        <taxon>Embryophyta</taxon>
        <taxon>Tracheophyta</taxon>
        <taxon>Spermatophyta</taxon>
        <taxon>Magnoliopsida</taxon>
        <taxon>Liliopsida</taxon>
        <taxon>Poales</taxon>
        <taxon>Poaceae</taxon>
        <taxon>BOP clade</taxon>
        <taxon>Oryzoideae</taxon>
        <taxon>Oryzeae</taxon>
        <taxon>Oryzinae</taxon>
        <taxon>Oryza</taxon>
        <taxon>Oryza sativa</taxon>
    </lineage>
</organism>
<reference evidence="4" key="3">
    <citation type="journal article" date="2008" name="Nucleic Acids Res.">
        <title>The rice annotation project database (RAP-DB): 2008 update.</title>
        <authorList>
            <consortium name="The rice annotation project (RAP)"/>
        </authorList>
    </citation>
    <scope>GENOME REANNOTATION</scope>
    <source>
        <strain evidence="4">cv. Nipponbare</strain>
    </source>
</reference>
<proteinExistence type="predicted"/>
<sequence>MDPPIRIHTWSADDGEEVAGVRRSTAGRRYCGRDAAAETQEKGRAAVEQGGIGRRAWWRRGDGGGSCDAGGEAGTNPEAEAKGDSVGECGDRGALRRWTPHWTSSSPIGALEGLAAGARCLCPSPAGAPAILREPDGTGSAPLPPCIGVTLGISIQNSKRLHVCEPSSRNQPRHTITN</sequence>
<evidence type="ECO:0000256" key="1">
    <source>
        <dbReference type="SAM" id="MobiDB-lite"/>
    </source>
</evidence>
<name>Q5VNW3_ORYSJ</name>
<reference evidence="3" key="1">
    <citation type="journal article" date="2002" name="Nature">
        <title>The genome sequence and structure of rice chromosome 1.</title>
        <authorList>
            <person name="Sasaki T."/>
            <person name="Matsumoto T."/>
            <person name="Yamamoto K."/>
            <person name="Sakata K."/>
            <person name="Baba T."/>
            <person name="Katayose Y."/>
            <person name="Wu J."/>
            <person name="Niimura Y."/>
            <person name="Cheng Z."/>
            <person name="Nagamura Y."/>
            <person name="Antonio B.A."/>
            <person name="Kanamori H."/>
            <person name="Hosokawa S."/>
            <person name="Masukawa M."/>
            <person name="Arikawa K."/>
            <person name="Chiden Y."/>
            <person name="Hayashi M."/>
            <person name="Okamoto M."/>
            <person name="Ando T."/>
            <person name="Aoki H."/>
            <person name="Arita K."/>
            <person name="Hamada M."/>
            <person name="Harada C."/>
            <person name="Hijishita S."/>
            <person name="Honda M."/>
            <person name="Ichikawa Y."/>
            <person name="Idonuma A."/>
            <person name="Iijima M."/>
            <person name="Ikeda M."/>
            <person name="Ikeno M."/>
            <person name="Itoh S."/>
            <person name="Itoh T."/>
            <person name="Itoh Y."/>
            <person name="Itoh Y."/>
            <person name="Iwabuchi A."/>
            <person name="Kamiya K."/>
            <person name="Karasawa W."/>
            <person name="Katagiri S."/>
            <person name="Kikuta A."/>
            <person name="Kobayashi N."/>
            <person name="Kono I."/>
            <person name="Machita K."/>
            <person name="Maehara T."/>
            <person name="Mizuno H."/>
            <person name="Mizubayashi T."/>
            <person name="Mukai Y."/>
            <person name="Nagasaki H."/>
            <person name="Nakashima M."/>
            <person name="Nakama Y."/>
            <person name="Nakamichi Y."/>
            <person name="Nakamura M."/>
            <person name="Namiki N."/>
            <person name="Negishi M."/>
            <person name="Ohta I."/>
            <person name="Ono N."/>
            <person name="Saji S."/>
            <person name="Sakai K."/>
            <person name="Shibata M."/>
            <person name="Shimokawa T."/>
            <person name="Shomura A."/>
            <person name="Song J."/>
            <person name="Takazaki Y."/>
            <person name="Terasawa K."/>
            <person name="Tsuji K."/>
            <person name="Waki K."/>
            <person name="Yamagata H."/>
            <person name="Yamane H."/>
            <person name="Yoshiki S."/>
            <person name="Yoshihara R."/>
            <person name="Yukawa K."/>
            <person name="Zhong H."/>
            <person name="Iwama H."/>
            <person name="Endo T."/>
            <person name="Ito H."/>
            <person name="Hahn J.H."/>
            <person name="Kim H.I."/>
            <person name="Eun M.Y."/>
            <person name="Yano M."/>
            <person name="Jiang J."/>
            <person name="Gojobori T."/>
        </authorList>
    </citation>
    <scope>NUCLEOTIDE SEQUENCE</scope>
</reference>
<dbReference type="EMBL" id="AP003725">
    <property type="protein sequence ID" value="BAD68745.1"/>
    <property type="molecule type" value="Genomic_DNA"/>
</dbReference>
<accession>Q5VNW3</accession>
<reference evidence="4" key="2">
    <citation type="journal article" date="2005" name="Nature">
        <title>The map-based sequence of the rice genome.</title>
        <authorList>
            <consortium name="International rice genome sequencing project (IRGSP)"/>
            <person name="Matsumoto T."/>
            <person name="Wu J."/>
            <person name="Kanamori H."/>
            <person name="Katayose Y."/>
            <person name="Fujisawa M."/>
            <person name="Namiki N."/>
            <person name="Mizuno H."/>
            <person name="Yamamoto K."/>
            <person name="Antonio B.A."/>
            <person name="Baba T."/>
            <person name="Sakata K."/>
            <person name="Nagamura Y."/>
            <person name="Aoki H."/>
            <person name="Arikawa K."/>
            <person name="Arita K."/>
            <person name="Bito T."/>
            <person name="Chiden Y."/>
            <person name="Fujitsuka N."/>
            <person name="Fukunaka R."/>
            <person name="Hamada M."/>
            <person name="Harada C."/>
            <person name="Hayashi A."/>
            <person name="Hijishita S."/>
            <person name="Honda M."/>
            <person name="Hosokawa S."/>
            <person name="Ichikawa Y."/>
            <person name="Idonuma A."/>
            <person name="Iijima M."/>
            <person name="Ikeda M."/>
            <person name="Ikeno M."/>
            <person name="Ito K."/>
            <person name="Ito S."/>
            <person name="Ito T."/>
            <person name="Ito Y."/>
            <person name="Ito Y."/>
            <person name="Iwabuchi A."/>
            <person name="Kamiya K."/>
            <person name="Karasawa W."/>
            <person name="Kurita K."/>
            <person name="Katagiri S."/>
            <person name="Kikuta A."/>
            <person name="Kobayashi H."/>
            <person name="Kobayashi N."/>
            <person name="Machita K."/>
            <person name="Maehara T."/>
            <person name="Masukawa M."/>
            <person name="Mizubayashi T."/>
            <person name="Mukai Y."/>
            <person name="Nagasaki H."/>
            <person name="Nagata Y."/>
            <person name="Naito S."/>
            <person name="Nakashima M."/>
            <person name="Nakama Y."/>
            <person name="Nakamichi Y."/>
            <person name="Nakamura M."/>
            <person name="Meguro A."/>
            <person name="Negishi M."/>
            <person name="Ohta I."/>
            <person name="Ohta T."/>
            <person name="Okamoto M."/>
            <person name="Ono N."/>
            <person name="Saji S."/>
            <person name="Sakaguchi M."/>
            <person name="Sakai K."/>
            <person name="Shibata M."/>
            <person name="Shimokawa T."/>
            <person name="Song J."/>
            <person name="Takazaki Y."/>
            <person name="Terasawa K."/>
            <person name="Tsugane M."/>
            <person name="Tsuji K."/>
            <person name="Ueda S."/>
            <person name="Waki K."/>
            <person name="Yamagata H."/>
            <person name="Yamamoto M."/>
            <person name="Yamamoto S."/>
            <person name="Yamane H."/>
            <person name="Yoshiki S."/>
            <person name="Yoshihara R."/>
            <person name="Yukawa K."/>
            <person name="Zhong H."/>
            <person name="Yano M."/>
            <person name="Yuan Q."/>
            <person name="Ouyang S."/>
            <person name="Liu J."/>
            <person name="Jones K.M."/>
            <person name="Gansberger K."/>
            <person name="Moffat K."/>
            <person name="Hill J."/>
            <person name="Bera J."/>
            <person name="Fadrosh D."/>
            <person name="Jin S."/>
            <person name="Johri S."/>
            <person name="Kim M."/>
            <person name="Overton L."/>
            <person name="Reardon M."/>
            <person name="Tsitrin T."/>
            <person name="Vuong H."/>
            <person name="Weaver B."/>
            <person name="Ciecko A."/>
            <person name="Tallon L."/>
            <person name="Jackson J."/>
            <person name="Pai G."/>
            <person name="Aken S.V."/>
            <person name="Utterback T."/>
            <person name="Reidmuller S."/>
            <person name="Feldblyum T."/>
            <person name="Hsiao J."/>
            <person name="Zismann V."/>
            <person name="Iobst S."/>
            <person name="de Vazeille A.R."/>
            <person name="Buell C.R."/>
            <person name="Ying K."/>
            <person name="Li Y."/>
            <person name="Lu T."/>
            <person name="Huang Y."/>
            <person name="Zhao Q."/>
            <person name="Feng Q."/>
            <person name="Zhang L."/>
            <person name="Zhu J."/>
            <person name="Weng Q."/>
            <person name="Mu J."/>
            <person name="Lu Y."/>
            <person name="Fan D."/>
            <person name="Liu Y."/>
            <person name="Guan J."/>
            <person name="Zhang Y."/>
            <person name="Yu S."/>
            <person name="Liu X."/>
            <person name="Zhang Y."/>
            <person name="Hong G."/>
            <person name="Han B."/>
            <person name="Choisne N."/>
            <person name="Demange N."/>
            <person name="Orjeda G."/>
            <person name="Samain S."/>
            <person name="Cattolico L."/>
            <person name="Pelletier E."/>
            <person name="Couloux A."/>
            <person name="Segurens B."/>
            <person name="Wincker P."/>
            <person name="D'Hont A."/>
            <person name="Scarpelli C."/>
            <person name="Weissenbach J."/>
            <person name="Salanoubat M."/>
            <person name="Quetier F."/>
            <person name="Yu Y."/>
            <person name="Kim H.R."/>
            <person name="Rambo T."/>
            <person name="Currie J."/>
            <person name="Collura K."/>
            <person name="Luo M."/>
            <person name="Yang T."/>
            <person name="Ammiraju J.S.S."/>
            <person name="Engler F."/>
            <person name="Soderlund C."/>
            <person name="Wing R.A."/>
            <person name="Palmer L.E."/>
            <person name="de la Bastide M."/>
            <person name="Spiegel L."/>
            <person name="Nascimento L."/>
            <person name="Zutavern T."/>
            <person name="O'Shaughnessy A."/>
            <person name="Dike S."/>
            <person name="Dedhia N."/>
            <person name="Preston R."/>
            <person name="Balija V."/>
            <person name="McCombie W.R."/>
            <person name="Chow T."/>
            <person name="Chen H."/>
            <person name="Chung M."/>
            <person name="Chen C."/>
            <person name="Shaw J."/>
            <person name="Wu H."/>
            <person name="Hsiao K."/>
            <person name="Chao Y."/>
            <person name="Chu M."/>
            <person name="Cheng C."/>
            <person name="Hour A."/>
            <person name="Lee P."/>
            <person name="Lin S."/>
            <person name="Lin Y."/>
            <person name="Liou J."/>
            <person name="Liu S."/>
            <person name="Hsing Y."/>
            <person name="Raghuvanshi S."/>
            <person name="Mohanty A."/>
            <person name="Bharti A.K."/>
            <person name="Gaur A."/>
            <person name="Gupta V."/>
            <person name="Kumar D."/>
            <person name="Ravi V."/>
            <person name="Vij S."/>
            <person name="Kapur A."/>
            <person name="Khurana P."/>
            <person name="Khurana P."/>
            <person name="Khurana J.P."/>
            <person name="Tyagi A.K."/>
            <person name="Gaikwad K."/>
            <person name="Singh A."/>
            <person name="Dalal V."/>
            <person name="Srivastava S."/>
            <person name="Dixit A."/>
            <person name="Pal A.K."/>
            <person name="Ghazi I.A."/>
            <person name="Yadav M."/>
            <person name="Pandit A."/>
            <person name="Bhargava A."/>
            <person name="Sureshbabu K."/>
            <person name="Batra K."/>
            <person name="Sharma T.R."/>
            <person name="Mohapatra T."/>
            <person name="Singh N.K."/>
            <person name="Messing J."/>
            <person name="Nelson A.B."/>
            <person name="Fuks G."/>
            <person name="Kavchok S."/>
            <person name="Keizer G."/>
            <person name="Linton E."/>
            <person name="Llaca V."/>
            <person name="Song R."/>
            <person name="Tanyolac B."/>
            <person name="Young S."/>
            <person name="Ho-Il K."/>
            <person name="Hahn J.H."/>
            <person name="Sangsakoo G."/>
            <person name="Vanavichit A."/>
            <person name="de Mattos Luiz.A.T."/>
            <person name="Zimmer P.D."/>
            <person name="Malone G."/>
            <person name="Dellagostin O."/>
            <person name="de Oliveira A.C."/>
            <person name="Bevan M."/>
            <person name="Bancroft I."/>
            <person name="Minx P."/>
            <person name="Cordum H."/>
            <person name="Wilson R."/>
            <person name="Cheng Z."/>
            <person name="Jin W."/>
            <person name="Jiang J."/>
            <person name="Leong S.A."/>
            <person name="Iwama H."/>
            <person name="Gojobori T."/>
            <person name="Itoh T."/>
            <person name="Niimura Y."/>
            <person name="Fujii Y."/>
            <person name="Habara T."/>
            <person name="Sakai H."/>
            <person name="Sato Y."/>
            <person name="Wilson G."/>
            <person name="Kumar K."/>
            <person name="McCouch S."/>
            <person name="Juretic N."/>
            <person name="Hoen D."/>
            <person name="Wright S."/>
            <person name="Bruskiewich R."/>
            <person name="Bureau T."/>
            <person name="Miyao A."/>
            <person name="Hirochika H."/>
            <person name="Nishikawa T."/>
            <person name="Kadowaki K."/>
            <person name="Sugiura M."/>
            <person name="Burr B."/>
            <person name="Sasaki T."/>
        </authorList>
    </citation>
    <scope>NUCLEOTIDE SEQUENCE [LARGE SCALE GENOMIC DNA]</scope>
    <source>
        <strain evidence="4">cv. Nipponbare</strain>
    </source>
</reference>
<evidence type="ECO:0000313" key="3">
    <source>
        <dbReference type="EMBL" id="BAD68858.1"/>
    </source>
</evidence>
<feature type="compositionally biased region" description="Basic and acidic residues" evidence="1">
    <location>
        <begin position="79"/>
        <end position="92"/>
    </location>
</feature>
<gene>
    <name evidence="3" type="ORF">P0039G05.27</name>
    <name evidence="2" type="ORF">P0510C12.12</name>
</gene>
<dbReference type="EMBL" id="AP003855">
    <property type="protein sequence ID" value="BAD68858.1"/>
    <property type="molecule type" value="Genomic_DNA"/>
</dbReference>
<dbReference type="Proteomes" id="UP000000763">
    <property type="component" value="Chromosome 1"/>
</dbReference>
<dbReference type="Proteomes" id="UP000817658">
    <property type="component" value="Chromosome 1"/>
</dbReference>